<keyword evidence="3" id="KW-1185">Reference proteome</keyword>
<comment type="caution">
    <text evidence="2">The sequence shown here is derived from an EMBL/GenBank/DDBJ whole genome shotgun (WGS) entry which is preliminary data.</text>
</comment>
<accession>A0AAJ0EKU4</accession>
<evidence type="ECO:0000313" key="2">
    <source>
        <dbReference type="EMBL" id="KAK1655561.1"/>
    </source>
</evidence>
<organism evidence="2 3">
    <name type="scientific">Colletotrichum phormii</name>
    <dbReference type="NCBI Taxonomy" id="359342"/>
    <lineage>
        <taxon>Eukaryota</taxon>
        <taxon>Fungi</taxon>
        <taxon>Dikarya</taxon>
        <taxon>Ascomycota</taxon>
        <taxon>Pezizomycotina</taxon>
        <taxon>Sordariomycetes</taxon>
        <taxon>Hypocreomycetidae</taxon>
        <taxon>Glomerellales</taxon>
        <taxon>Glomerellaceae</taxon>
        <taxon>Colletotrichum</taxon>
        <taxon>Colletotrichum acutatum species complex</taxon>
    </lineage>
</organism>
<dbReference type="EMBL" id="JAHMHQ010000001">
    <property type="protein sequence ID" value="KAK1655561.1"/>
    <property type="molecule type" value="Genomic_DNA"/>
</dbReference>
<reference evidence="2" key="1">
    <citation type="submission" date="2021-06" db="EMBL/GenBank/DDBJ databases">
        <title>Comparative genomics, transcriptomics and evolutionary studies reveal genomic signatures of adaptation to plant cell wall in hemibiotrophic fungi.</title>
        <authorList>
            <consortium name="DOE Joint Genome Institute"/>
            <person name="Baroncelli R."/>
            <person name="Diaz J.F."/>
            <person name="Benocci T."/>
            <person name="Peng M."/>
            <person name="Battaglia E."/>
            <person name="Haridas S."/>
            <person name="Andreopoulos W."/>
            <person name="Labutti K."/>
            <person name="Pangilinan J."/>
            <person name="Floch G.L."/>
            <person name="Makela M.R."/>
            <person name="Henrissat B."/>
            <person name="Grigoriev I.V."/>
            <person name="Crouch J.A."/>
            <person name="De Vries R.P."/>
            <person name="Sukno S.A."/>
            <person name="Thon M.R."/>
        </authorList>
    </citation>
    <scope>NUCLEOTIDE SEQUENCE</scope>
    <source>
        <strain evidence="2">CBS 102054</strain>
    </source>
</reference>
<feature type="region of interest" description="Disordered" evidence="1">
    <location>
        <begin position="147"/>
        <end position="190"/>
    </location>
</feature>
<name>A0AAJ0EKU4_9PEZI</name>
<evidence type="ECO:0000313" key="3">
    <source>
        <dbReference type="Proteomes" id="UP001243989"/>
    </source>
</evidence>
<protein>
    <submittedName>
        <fullName evidence="2">Uncharacterized protein</fullName>
    </submittedName>
</protein>
<dbReference type="RefSeq" id="XP_060451605.1">
    <property type="nucleotide sequence ID" value="XM_060596049.1"/>
</dbReference>
<gene>
    <name evidence="2" type="ORF">BDP81DRAFT_6103</name>
</gene>
<dbReference type="GeneID" id="85480911"/>
<dbReference type="AlphaFoldDB" id="A0AAJ0EKU4"/>
<sequence length="190" mass="20826">MSLIPDAHHPFLSSWSCPWDQPRHGTSPQPGRNNILSKVWETACTSKQQRVRAAPVKWSCRLFSCNACSSAGKKLHGWRSCMAGHAAHGRPSRRWIPTLLRDEIGQDPATARHDPHTRGLAQSIHAASALLRLAPWVGLLSVCSPEDESKGTGARASLSQGMDGQGEARRGDASESQRLERREVKRTGPL</sequence>
<feature type="compositionally biased region" description="Basic and acidic residues" evidence="1">
    <location>
        <begin position="166"/>
        <end position="190"/>
    </location>
</feature>
<dbReference type="Proteomes" id="UP001243989">
    <property type="component" value="Unassembled WGS sequence"/>
</dbReference>
<proteinExistence type="predicted"/>
<evidence type="ECO:0000256" key="1">
    <source>
        <dbReference type="SAM" id="MobiDB-lite"/>
    </source>
</evidence>